<dbReference type="SUPFAM" id="SSF101898">
    <property type="entry name" value="NHL repeat"/>
    <property type="match status" value="1"/>
</dbReference>
<gene>
    <name evidence="1" type="ORF">AWN68_03055</name>
</gene>
<comment type="caution">
    <text evidence="1">The sequence shown here is derived from an EMBL/GenBank/DDBJ whole genome shotgun (WGS) entry which is preliminary data.</text>
</comment>
<sequence length="395" mass="45825">MIYNFKFLYFVLIVLLITACNGHKEASSIKEALSISESTNEAYASYNIEAHSEAVPIYGIIDTAELLLLEQTKDTELPLIRFFNIWDKSIVVSTFGYGDIHLFDSHGNLIRNFKRMGDSAQDYHALWYSWLDGQQLAVYDAQNRRVNYYNPDADFVKTVPINYPTTGLYSFNNHFFFDTSDRLYEEKEAINIVVLNNELEYESGLLPYETPEPFRTNWGPNNFEPYSETILYQDPMNNTMFQWNRVTQSFDSLFTIDLGEDWVWDNEDYYGDKALAKQVKDSGEKVIRMKNTVGENYIFLRFEQFGSFHSILIDRKNGKYQKLTSNQGILEDRTFVPLKWLGDKLVFTIEADKIDGFIQDLPEGVLSYKSASTDISANKSAALLWLSFKNSDEWK</sequence>
<keyword evidence="2" id="KW-1185">Reference proteome</keyword>
<dbReference type="Proteomes" id="UP000075615">
    <property type="component" value="Unassembled WGS sequence"/>
</dbReference>
<dbReference type="Pfam" id="PF17170">
    <property type="entry name" value="DUF5128"/>
    <property type="match status" value="1"/>
</dbReference>
<evidence type="ECO:0000313" key="1">
    <source>
        <dbReference type="EMBL" id="KYG83800.1"/>
    </source>
</evidence>
<dbReference type="AlphaFoldDB" id="A0A150XYE7"/>
<evidence type="ECO:0000313" key="2">
    <source>
        <dbReference type="Proteomes" id="UP000075615"/>
    </source>
</evidence>
<evidence type="ECO:0008006" key="3">
    <source>
        <dbReference type="Google" id="ProtNLM"/>
    </source>
</evidence>
<dbReference type="EMBL" id="LRDB01000001">
    <property type="protein sequence ID" value="KYG83800.1"/>
    <property type="molecule type" value="Genomic_DNA"/>
</dbReference>
<reference evidence="1 2" key="1">
    <citation type="submission" date="2016-01" db="EMBL/GenBank/DDBJ databases">
        <title>Genome sequencing of Roseivirga echinicomitans KMM 6058.</title>
        <authorList>
            <person name="Selvaratnam C."/>
            <person name="Thevarajoo S."/>
            <person name="Goh K.M."/>
            <person name="Ee R."/>
            <person name="Chan K.-G."/>
            <person name="Chong C.S."/>
        </authorList>
    </citation>
    <scope>NUCLEOTIDE SEQUENCE [LARGE SCALE GENOMIC DNA]</scope>
    <source>
        <strain evidence="1 2">KMM 6058</strain>
    </source>
</reference>
<organism evidence="1 2">
    <name type="scientific">Roseivirga echinicomitans</name>
    <dbReference type="NCBI Taxonomy" id="296218"/>
    <lineage>
        <taxon>Bacteria</taxon>
        <taxon>Pseudomonadati</taxon>
        <taxon>Bacteroidota</taxon>
        <taxon>Cytophagia</taxon>
        <taxon>Cytophagales</taxon>
        <taxon>Roseivirgaceae</taxon>
        <taxon>Roseivirga</taxon>
    </lineage>
</organism>
<protein>
    <recommendedName>
        <fullName evidence="3">6-bladed beta-propeller</fullName>
    </recommendedName>
</protein>
<accession>A0A150XYE7</accession>
<proteinExistence type="predicted"/>
<dbReference type="PROSITE" id="PS51257">
    <property type="entry name" value="PROKAR_LIPOPROTEIN"/>
    <property type="match status" value="1"/>
</dbReference>
<dbReference type="RefSeq" id="WP_068411237.1">
    <property type="nucleotide sequence ID" value="NZ_LRDB01000001.1"/>
</dbReference>
<name>A0A150XYE7_9BACT</name>